<evidence type="ECO:0000256" key="1">
    <source>
        <dbReference type="ARBA" id="ARBA00004651"/>
    </source>
</evidence>
<comment type="subcellular location">
    <subcellularLocation>
        <location evidence="1 7">Cell membrane</location>
        <topology evidence="1 7">Multi-pass membrane protein</topology>
    </subcellularLocation>
</comment>
<keyword evidence="4 7" id="KW-0812">Transmembrane</keyword>
<organism evidence="9 10">
    <name type="scientific">Candidatus Avoscillospira avicola</name>
    <dbReference type="NCBI Taxonomy" id="2840706"/>
    <lineage>
        <taxon>Bacteria</taxon>
        <taxon>Bacillati</taxon>
        <taxon>Bacillota</taxon>
        <taxon>Clostridia</taxon>
        <taxon>Eubacteriales</taxon>
        <taxon>Oscillospiraceae</taxon>
        <taxon>Oscillospiraceae incertae sedis</taxon>
        <taxon>Candidatus Avoscillospira</taxon>
    </lineage>
</organism>
<reference evidence="9" key="2">
    <citation type="journal article" date="2021" name="PeerJ">
        <title>Extensive microbial diversity within the chicken gut microbiome revealed by metagenomics and culture.</title>
        <authorList>
            <person name="Gilroy R."/>
            <person name="Ravi A."/>
            <person name="Getino M."/>
            <person name="Pursley I."/>
            <person name="Horton D.L."/>
            <person name="Alikhan N.F."/>
            <person name="Baker D."/>
            <person name="Gharbi K."/>
            <person name="Hall N."/>
            <person name="Watson M."/>
            <person name="Adriaenssens E.M."/>
            <person name="Foster-Nyarko E."/>
            <person name="Jarju S."/>
            <person name="Secka A."/>
            <person name="Antonio M."/>
            <person name="Oren A."/>
            <person name="Chaudhuri R.R."/>
            <person name="La Ragione R."/>
            <person name="Hildebrand F."/>
            <person name="Pallen M.J."/>
        </authorList>
    </citation>
    <scope>NUCLEOTIDE SEQUENCE</scope>
    <source>
        <strain evidence="9">ChiBcec15-4380</strain>
    </source>
</reference>
<feature type="transmembrane region" description="Helical" evidence="7">
    <location>
        <begin position="171"/>
        <end position="192"/>
    </location>
</feature>
<feature type="transmembrane region" description="Helical" evidence="7">
    <location>
        <begin position="107"/>
        <end position="130"/>
    </location>
</feature>
<dbReference type="PANTHER" id="PTHR43227">
    <property type="entry name" value="BLL4140 PROTEIN"/>
    <property type="match status" value="1"/>
</dbReference>
<evidence type="ECO:0000256" key="4">
    <source>
        <dbReference type="ARBA" id="ARBA00022692"/>
    </source>
</evidence>
<evidence type="ECO:0000313" key="10">
    <source>
        <dbReference type="Proteomes" id="UP000824239"/>
    </source>
</evidence>
<evidence type="ECO:0000256" key="7">
    <source>
        <dbReference type="RuleBase" id="RU363032"/>
    </source>
</evidence>
<sequence>MLNKGKYVRSMHLMMLLPVIFIFIYNYLPMLGAVIAFERFNPALGFFKSEFVGFQNFATLFRDETFLRVLYNTISISLGKIIFGLAVPLVVSLLLNEIRLRFVKRTVQTLIYLPYFLSWVVMASITIQILSPNHGLVNEFLGLFSVEPIFFLGDENLFPGVIVATDVWKQFGWNTIIFLSAFAGIDPGLYEAAAVDGAGRWQQLLHVTLPGIFSTIILVLTLNMANILNAGFDQVQNLISPMTLDTGDILDTFVYRYGMQNAQFGLATAAGLFKSTVSCLLLMLSYKLADKLTGFKVI</sequence>
<dbReference type="InterPro" id="IPR035906">
    <property type="entry name" value="MetI-like_sf"/>
</dbReference>
<keyword evidence="2 7" id="KW-0813">Transport</keyword>
<feature type="domain" description="ABC transmembrane type-1" evidence="8">
    <location>
        <begin position="70"/>
        <end position="285"/>
    </location>
</feature>
<feature type="transmembrane region" description="Helical" evidence="7">
    <location>
        <begin position="12"/>
        <end position="37"/>
    </location>
</feature>
<dbReference type="GO" id="GO:0055085">
    <property type="term" value="P:transmembrane transport"/>
    <property type="evidence" value="ECO:0007669"/>
    <property type="project" value="InterPro"/>
</dbReference>
<proteinExistence type="inferred from homology"/>
<keyword evidence="3" id="KW-1003">Cell membrane</keyword>
<dbReference type="AlphaFoldDB" id="A0A9D1DIC9"/>
<evidence type="ECO:0000256" key="6">
    <source>
        <dbReference type="ARBA" id="ARBA00023136"/>
    </source>
</evidence>
<dbReference type="Pfam" id="PF00528">
    <property type="entry name" value="BPD_transp_1"/>
    <property type="match status" value="1"/>
</dbReference>
<evidence type="ECO:0000256" key="3">
    <source>
        <dbReference type="ARBA" id="ARBA00022475"/>
    </source>
</evidence>
<dbReference type="CDD" id="cd06261">
    <property type="entry name" value="TM_PBP2"/>
    <property type="match status" value="1"/>
</dbReference>
<evidence type="ECO:0000259" key="8">
    <source>
        <dbReference type="PROSITE" id="PS50928"/>
    </source>
</evidence>
<evidence type="ECO:0000313" key="9">
    <source>
        <dbReference type="EMBL" id="HIR51137.1"/>
    </source>
</evidence>
<comment type="similarity">
    <text evidence="7">Belongs to the binding-protein-dependent transport system permease family.</text>
</comment>
<gene>
    <name evidence="9" type="ORF">IAA53_07610</name>
</gene>
<reference evidence="9" key="1">
    <citation type="submission" date="2020-10" db="EMBL/GenBank/DDBJ databases">
        <authorList>
            <person name="Gilroy R."/>
        </authorList>
    </citation>
    <scope>NUCLEOTIDE SEQUENCE</scope>
    <source>
        <strain evidence="9">ChiBcec15-4380</strain>
    </source>
</reference>
<dbReference type="EMBL" id="DVHE01000058">
    <property type="protein sequence ID" value="HIR51137.1"/>
    <property type="molecule type" value="Genomic_DNA"/>
</dbReference>
<feature type="transmembrane region" description="Helical" evidence="7">
    <location>
        <begin position="264"/>
        <end position="286"/>
    </location>
</feature>
<comment type="caution">
    <text evidence="9">The sequence shown here is derived from an EMBL/GenBank/DDBJ whole genome shotgun (WGS) entry which is preliminary data.</text>
</comment>
<name>A0A9D1DIC9_9FIRM</name>
<dbReference type="PANTHER" id="PTHR43227:SF11">
    <property type="entry name" value="BLL4140 PROTEIN"/>
    <property type="match status" value="1"/>
</dbReference>
<feature type="transmembrane region" description="Helical" evidence="7">
    <location>
        <begin position="69"/>
        <end position="95"/>
    </location>
</feature>
<dbReference type="Proteomes" id="UP000824239">
    <property type="component" value="Unassembled WGS sequence"/>
</dbReference>
<keyword evidence="5 7" id="KW-1133">Transmembrane helix</keyword>
<dbReference type="InterPro" id="IPR050809">
    <property type="entry name" value="UgpAE/MalFG_permease"/>
</dbReference>
<dbReference type="GO" id="GO:0005886">
    <property type="term" value="C:plasma membrane"/>
    <property type="evidence" value="ECO:0007669"/>
    <property type="project" value="UniProtKB-SubCell"/>
</dbReference>
<accession>A0A9D1DIC9</accession>
<dbReference type="InterPro" id="IPR000515">
    <property type="entry name" value="MetI-like"/>
</dbReference>
<dbReference type="Gene3D" id="1.10.3720.10">
    <property type="entry name" value="MetI-like"/>
    <property type="match status" value="1"/>
</dbReference>
<dbReference type="PROSITE" id="PS50928">
    <property type="entry name" value="ABC_TM1"/>
    <property type="match status" value="1"/>
</dbReference>
<evidence type="ECO:0000256" key="5">
    <source>
        <dbReference type="ARBA" id="ARBA00022989"/>
    </source>
</evidence>
<keyword evidence="6 7" id="KW-0472">Membrane</keyword>
<protein>
    <submittedName>
        <fullName evidence="9">Sugar ABC transporter permease</fullName>
    </submittedName>
</protein>
<evidence type="ECO:0000256" key="2">
    <source>
        <dbReference type="ARBA" id="ARBA00022448"/>
    </source>
</evidence>
<feature type="transmembrane region" description="Helical" evidence="7">
    <location>
        <begin position="204"/>
        <end position="225"/>
    </location>
</feature>
<dbReference type="SUPFAM" id="SSF161098">
    <property type="entry name" value="MetI-like"/>
    <property type="match status" value="1"/>
</dbReference>